<dbReference type="EMBL" id="VDUZ01000014">
    <property type="protein sequence ID" value="TXL75464.1"/>
    <property type="molecule type" value="Genomic_DNA"/>
</dbReference>
<name>A0A5C8PMC8_9HYPH</name>
<evidence type="ECO:0000313" key="2">
    <source>
        <dbReference type="Proteomes" id="UP000321638"/>
    </source>
</evidence>
<keyword evidence="2" id="KW-1185">Reference proteome</keyword>
<dbReference type="AlphaFoldDB" id="A0A5C8PMC8"/>
<gene>
    <name evidence="1" type="ORF">FHP25_14590</name>
</gene>
<dbReference type="Proteomes" id="UP000321638">
    <property type="component" value="Unassembled WGS sequence"/>
</dbReference>
<evidence type="ECO:0000313" key="1">
    <source>
        <dbReference type="EMBL" id="TXL75464.1"/>
    </source>
</evidence>
<organism evidence="1 2">
    <name type="scientific">Vineibacter terrae</name>
    <dbReference type="NCBI Taxonomy" id="2586908"/>
    <lineage>
        <taxon>Bacteria</taxon>
        <taxon>Pseudomonadati</taxon>
        <taxon>Pseudomonadota</taxon>
        <taxon>Alphaproteobacteria</taxon>
        <taxon>Hyphomicrobiales</taxon>
        <taxon>Vineibacter</taxon>
    </lineage>
</organism>
<comment type="caution">
    <text evidence="1">The sequence shown here is derived from an EMBL/GenBank/DDBJ whole genome shotgun (WGS) entry which is preliminary data.</text>
</comment>
<accession>A0A5C8PMC8</accession>
<sequence>MARYRFRFVACDEGFLRTFAGSAWRGAFGGALKRVVCAMRLRPCEGCPLAGTCIYPHLFEGRQGADPVRLKSLDRIAVPYVFELDDVVPRSFGAGSEVTVTLTLIGDANRRLARSYP</sequence>
<protein>
    <submittedName>
        <fullName evidence="1">Uncharacterized protein</fullName>
    </submittedName>
</protein>
<dbReference type="RefSeq" id="WP_178133538.1">
    <property type="nucleotide sequence ID" value="NZ_VDUZ01000014.1"/>
</dbReference>
<reference evidence="1 2" key="1">
    <citation type="submission" date="2019-06" db="EMBL/GenBank/DDBJ databases">
        <title>New taxonomy in bacterial strain CC-CFT640, isolated from vineyard.</title>
        <authorList>
            <person name="Lin S.-Y."/>
            <person name="Tsai C.-F."/>
            <person name="Young C.-C."/>
        </authorList>
    </citation>
    <scope>NUCLEOTIDE SEQUENCE [LARGE SCALE GENOMIC DNA]</scope>
    <source>
        <strain evidence="1 2">CC-CFT640</strain>
    </source>
</reference>
<proteinExistence type="predicted"/>